<organism evidence="1 2">
    <name type="scientific">Lizard adenovirus 2</name>
    <dbReference type="NCBI Taxonomy" id="874272"/>
    <lineage>
        <taxon>Viruses</taxon>
        <taxon>Varidnaviria</taxon>
        <taxon>Bamfordvirae</taxon>
        <taxon>Preplasmiviricota</taxon>
        <taxon>Polisuviricotina</taxon>
        <taxon>Pharingeaviricetes</taxon>
        <taxon>Rowavirales</taxon>
        <taxon>Adenoviridae</taxon>
        <taxon>Barthadenovirus</taxon>
        <taxon>Barthadenovirus lacertae</taxon>
        <taxon>Lizard atadenovirus A</taxon>
    </lineage>
</organism>
<dbReference type="GeneID" id="20041336"/>
<dbReference type="Proteomes" id="UP000133496">
    <property type="component" value="Segment"/>
</dbReference>
<evidence type="ECO:0000313" key="1">
    <source>
        <dbReference type="EMBL" id="AII22589.1"/>
    </source>
</evidence>
<evidence type="ECO:0000313" key="2">
    <source>
        <dbReference type="Proteomes" id="UP000133496"/>
    </source>
</evidence>
<name>A0A076FUN7_9ADEN</name>
<proteinExistence type="predicted"/>
<dbReference type="KEGG" id="vg:20041336"/>
<protein>
    <submittedName>
        <fullName evidence="1">Protein 105R</fullName>
    </submittedName>
</protein>
<accession>A0A076FUN7</accession>
<dbReference type="RefSeq" id="YP_009051680.1">
    <property type="nucleotide sequence ID" value="NC_024684.1"/>
</dbReference>
<dbReference type="EMBL" id="KJ156523">
    <property type="protein sequence ID" value="AII22589.1"/>
    <property type="molecule type" value="Genomic_DNA"/>
</dbReference>
<keyword evidence="2" id="KW-1185">Reference proteome</keyword>
<sequence length="471" mass="53587">MKLLFLFAFVGSVFAVWDKKYKWEQDYFDYYFHRFSFKTTGVGKTLFWSPERPNGSPIQYSVSNSFTGYWSKQRFGSNKWDYIGGNGNCTVRKEYMGRLTSCNQVFELQRARFNDSGVYRVRLKYQNGSEEVLTVHFNVVRLSPTLTVQKISGHALLLACVDRGDPRASTYIYYDGYQKGGPRTGNFWTSVQLDYSAFMMRNEAQRKSLGVFCKSVLFGYAVVSSSSYVMASPKLYTGDFVDNNKFIRNKNDCGPWKGPRHHEKDKGFTSFLPPKAPSFGSGWERHIDDTVGTSELCTSVFCNVSKENLVCWACWGRNFTFYSVFKNASWSKTKEFAPIRGGEAGFHKIGDNGNCTDERFRGCGTTLKLLSVQHADAGVYHVTKGKNRFNVTLFIAEPILPTLRFLGNSAGVYRFKCEVNPGAFGVNSTWQVQGIFDHYSVDDKGILSFWPDCRCSIDLQTRSSRFRSGLI</sequence>
<reference evidence="1 2" key="1">
    <citation type="journal article" date="2014" name="J. Virol.">
        <title>Molecular characterization of a lizard adenovirus reveals the first atadenovirus with two fiber genes and the first adenovirus with either one short or three long fibers per penton.</title>
        <authorList>
            <person name="Penzes J.J."/>
            <person name="Menendez-Conejero R."/>
            <person name="Condezo G.N."/>
            <person name="Ball I."/>
            <person name="Papp T."/>
            <person name="Doszpoly A."/>
            <person name="Paradela A."/>
            <person name="Perez-Berna A.J."/>
            <person name="Lopez-Sanz M."/>
            <person name="Nguyen T.H."/>
            <person name="van Raaij M.J."/>
            <person name="Marschang R.E."/>
            <person name="Harrach B."/>
            <person name="Benko M."/>
            <person name="San Martin C."/>
        </authorList>
    </citation>
    <scope>NUCLEOTIDE SEQUENCE [LARGE SCALE GENOMIC DNA]</scope>
    <source>
        <strain evidence="1">23-06</strain>
    </source>
</reference>